<dbReference type="InterPro" id="IPR011009">
    <property type="entry name" value="Kinase-like_dom_sf"/>
</dbReference>
<dbReference type="GO" id="GO:0004714">
    <property type="term" value="F:transmembrane receptor protein tyrosine kinase activity"/>
    <property type="evidence" value="ECO:0007669"/>
    <property type="project" value="TreeGrafter"/>
</dbReference>
<feature type="compositionally biased region" description="Low complexity" evidence="1">
    <location>
        <begin position="28"/>
        <end position="37"/>
    </location>
</feature>
<feature type="region of interest" description="Disordered" evidence="1">
    <location>
        <begin position="1"/>
        <end position="37"/>
    </location>
</feature>
<dbReference type="GO" id="GO:0007169">
    <property type="term" value="P:cell surface receptor protein tyrosine kinase signaling pathway"/>
    <property type="evidence" value="ECO:0007669"/>
    <property type="project" value="TreeGrafter"/>
</dbReference>
<dbReference type="WBParaSite" id="PDA_v2.g6065.t1">
    <property type="protein sequence ID" value="PDA_v2.g6065.t1"/>
    <property type="gene ID" value="PDA_v2.g6065"/>
</dbReference>
<dbReference type="InterPro" id="IPR050122">
    <property type="entry name" value="RTK"/>
</dbReference>
<dbReference type="AlphaFoldDB" id="A0A914QRE3"/>
<evidence type="ECO:0000259" key="2">
    <source>
        <dbReference type="PROSITE" id="PS50011"/>
    </source>
</evidence>
<dbReference type="GO" id="GO:0043235">
    <property type="term" value="C:receptor complex"/>
    <property type="evidence" value="ECO:0007669"/>
    <property type="project" value="TreeGrafter"/>
</dbReference>
<name>A0A914QRE3_9BILA</name>
<dbReference type="SMART" id="SM00219">
    <property type="entry name" value="TyrKc"/>
    <property type="match status" value="1"/>
</dbReference>
<proteinExistence type="predicted"/>
<feature type="compositionally biased region" description="Polar residues" evidence="1">
    <location>
        <begin position="1"/>
        <end position="18"/>
    </location>
</feature>
<dbReference type="InterPro" id="IPR000719">
    <property type="entry name" value="Prot_kinase_dom"/>
</dbReference>
<dbReference type="PANTHER" id="PTHR24416:SF611">
    <property type="entry name" value="TYROSINE-PROTEIN KINASE TRANSMEMBRANE RECEPTOR ROR"/>
    <property type="match status" value="1"/>
</dbReference>
<sequence length="341" mass="38715">MLQNPMKNSTESPQSCSTEYDCIDETHSSPTTSLLPSKAGHENAIEKIGVNINLHQPNLSSSDGDCEYLVPTKAETILATETTKISVDKDFRIRSENIQMLKRGIASGNSAYVHLANYTRNAITIKVAVKILKPNCRKGDTLEEIKLLSSCKHENIVTFVGWMEPPEVVKFNDAMETSDEQMGIITEYMGGGDLHTYLINNENRPTINKIFAFTFQVFNAMIYLHDKGIIHRDLAARNCLLNENYEILKLNDFGISRETDTNGVYKQITLRKLPLCWLPLETLLDPSIFTRKGDIWAFGVLLWEMYQRGKQPYGAKDQFELKQLLTNGERLSKPEYCHEVL</sequence>
<protein>
    <submittedName>
        <fullName evidence="4">Protein kinase domain-containing protein</fullName>
    </submittedName>
</protein>
<dbReference type="PROSITE" id="PS00109">
    <property type="entry name" value="PROTEIN_KINASE_TYR"/>
    <property type="match status" value="1"/>
</dbReference>
<dbReference type="GO" id="GO:0005524">
    <property type="term" value="F:ATP binding"/>
    <property type="evidence" value="ECO:0007669"/>
    <property type="project" value="InterPro"/>
</dbReference>
<evidence type="ECO:0000313" key="3">
    <source>
        <dbReference type="Proteomes" id="UP000887578"/>
    </source>
</evidence>
<dbReference type="InterPro" id="IPR001245">
    <property type="entry name" value="Ser-Thr/Tyr_kinase_cat_dom"/>
</dbReference>
<feature type="domain" description="Protein kinase" evidence="2">
    <location>
        <begin position="99"/>
        <end position="341"/>
    </location>
</feature>
<dbReference type="Gene3D" id="1.10.510.10">
    <property type="entry name" value="Transferase(Phosphotransferase) domain 1"/>
    <property type="match status" value="1"/>
</dbReference>
<dbReference type="GO" id="GO:0005886">
    <property type="term" value="C:plasma membrane"/>
    <property type="evidence" value="ECO:0007669"/>
    <property type="project" value="TreeGrafter"/>
</dbReference>
<dbReference type="PRINTS" id="PR00109">
    <property type="entry name" value="TYRKINASE"/>
</dbReference>
<evidence type="ECO:0000313" key="4">
    <source>
        <dbReference type="WBParaSite" id="PDA_v2.g6065.t1"/>
    </source>
</evidence>
<accession>A0A914QRE3</accession>
<dbReference type="Proteomes" id="UP000887578">
    <property type="component" value="Unplaced"/>
</dbReference>
<reference evidence="4" key="1">
    <citation type="submission" date="2022-11" db="UniProtKB">
        <authorList>
            <consortium name="WormBaseParasite"/>
        </authorList>
    </citation>
    <scope>IDENTIFICATION</scope>
</reference>
<dbReference type="SUPFAM" id="SSF56112">
    <property type="entry name" value="Protein kinase-like (PK-like)"/>
    <property type="match status" value="1"/>
</dbReference>
<organism evidence="3 4">
    <name type="scientific">Panagrolaimus davidi</name>
    <dbReference type="NCBI Taxonomy" id="227884"/>
    <lineage>
        <taxon>Eukaryota</taxon>
        <taxon>Metazoa</taxon>
        <taxon>Ecdysozoa</taxon>
        <taxon>Nematoda</taxon>
        <taxon>Chromadorea</taxon>
        <taxon>Rhabditida</taxon>
        <taxon>Tylenchina</taxon>
        <taxon>Panagrolaimomorpha</taxon>
        <taxon>Panagrolaimoidea</taxon>
        <taxon>Panagrolaimidae</taxon>
        <taxon>Panagrolaimus</taxon>
    </lineage>
</organism>
<dbReference type="PROSITE" id="PS50011">
    <property type="entry name" value="PROTEIN_KINASE_DOM"/>
    <property type="match status" value="1"/>
</dbReference>
<dbReference type="InterPro" id="IPR008266">
    <property type="entry name" value="Tyr_kinase_AS"/>
</dbReference>
<dbReference type="PANTHER" id="PTHR24416">
    <property type="entry name" value="TYROSINE-PROTEIN KINASE RECEPTOR"/>
    <property type="match status" value="1"/>
</dbReference>
<evidence type="ECO:0000256" key="1">
    <source>
        <dbReference type="SAM" id="MobiDB-lite"/>
    </source>
</evidence>
<keyword evidence="3" id="KW-1185">Reference proteome</keyword>
<dbReference type="InterPro" id="IPR020635">
    <property type="entry name" value="Tyr_kinase_cat_dom"/>
</dbReference>
<dbReference type="Pfam" id="PF07714">
    <property type="entry name" value="PK_Tyr_Ser-Thr"/>
    <property type="match status" value="1"/>
</dbReference>